<protein>
    <submittedName>
        <fullName evidence="1">Uncharacterized protein</fullName>
    </submittedName>
</protein>
<keyword evidence="2" id="KW-1185">Reference proteome</keyword>
<sequence>MKSWGVLLSFENFIGIINYNFETIEQQLLFWDFMNDGRTGGCIWLSTVVMWCVNWRKDSPVWHDLETLEAPSRPCKKAK</sequence>
<accession>A0A5M9JJA3</accession>
<dbReference type="EMBL" id="VICG01000010">
    <property type="protein sequence ID" value="KAA8567816.1"/>
    <property type="molecule type" value="Genomic_DNA"/>
</dbReference>
<gene>
    <name evidence="1" type="ORF">EYC84_008271</name>
</gene>
<evidence type="ECO:0000313" key="1">
    <source>
        <dbReference type="EMBL" id="KAA8567816.1"/>
    </source>
</evidence>
<name>A0A5M9JJA3_MONFR</name>
<evidence type="ECO:0000313" key="2">
    <source>
        <dbReference type="Proteomes" id="UP000322873"/>
    </source>
</evidence>
<proteinExistence type="predicted"/>
<reference evidence="1 2" key="1">
    <citation type="submission" date="2019-06" db="EMBL/GenBank/DDBJ databases">
        <title>Genome Sequence of the Brown Rot Fungal Pathogen Monilinia fructicola.</title>
        <authorList>
            <person name="De Miccolis Angelini R.M."/>
            <person name="Landi L."/>
            <person name="Abate D."/>
            <person name="Pollastro S."/>
            <person name="Romanazzi G."/>
            <person name="Faretra F."/>
        </authorList>
    </citation>
    <scope>NUCLEOTIDE SEQUENCE [LARGE SCALE GENOMIC DNA]</scope>
    <source>
        <strain evidence="1 2">Mfrc123</strain>
    </source>
</reference>
<dbReference type="AlphaFoldDB" id="A0A5M9JJA3"/>
<comment type="caution">
    <text evidence="1">The sequence shown here is derived from an EMBL/GenBank/DDBJ whole genome shotgun (WGS) entry which is preliminary data.</text>
</comment>
<dbReference type="Proteomes" id="UP000322873">
    <property type="component" value="Unassembled WGS sequence"/>
</dbReference>
<organism evidence="1 2">
    <name type="scientific">Monilinia fructicola</name>
    <name type="common">Brown rot fungus</name>
    <name type="synonym">Ciboria fructicola</name>
    <dbReference type="NCBI Taxonomy" id="38448"/>
    <lineage>
        <taxon>Eukaryota</taxon>
        <taxon>Fungi</taxon>
        <taxon>Dikarya</taxon>
        <taxon>Ascomycota</taxon>
        <taxon>Pezizomycotina</taxon>
        <taxon>Leotiomycetes</taxon>
        <taxon>Helotiales</taxon>
        <taxon>Sclerotiniaceae</taxon>
        <taxon>Monilinia</taxon>
    </lineage>
</organism>